<feature type="signal peptide" evidence="1">
    <location>
        <begin position="1"/>
        <end position="19"/>
    </location>
</feature>
<organism evidence="3 4">
    <name type="scientific">Flagellimonas maritima</name>
    <dbReference type="NCBI Taxonomy" id="1383885"/>
    <lineage>
        <taxon>Bacteria</taxon>
        <taxon>Pseudomonadati</taxon>
        <taxon>Bacteroidota</taxon>
        <taxon>Flavobacteriia</taxon>
        <taxon>Flavobacteriales</taxon>
        <taxon>Flavobacteriaceae</taxon>
        <taxon>Flagellimonas</taxon>
    </lineage>
</organism>
<accession>A0A2Z4LRS3</accession>
<proteinExistence type="predicted"/>
<dbReference type="AlphaFoldDB" id="A0A2Z4LRS3"/>
<dbReference type="EMBL" id="CP030104">
    <property type="protein sequence ID" value="AWX44400.1"/>
    <property type="molecule type" value="Genomic_DNA"/>
</dbReference>
<name>A0A2Z4LRS3_9FLAO</name>
<dbReference type="OrthoDB" id="1452157at2"/>
<evidence type="ECO:0000313" key="4">
    <source>
        <dbReference type="Proteomes" id="UP000248536"/>
    </source>
</evidence>
<protein>
    <recommendedName>
        <fullName evidence="2">DUF6268 domain-containing protein</fullName>
    </recommendedName>
</protein>
<feature type="domain" description="DUF6268" evidence="2">
    <location>
        <begin position="93"/>
        <end position="298"/>
    </location>
</feature>
<dbReference type="Pfam" id="PF19783">
    <property type="entry name" value="DUF6268"/>
    <property type="match status" value="1"/>
</dbReference>
<dbReference type="Proteomes" id="UP000248536">
    <property type="component" value="Chromosome"/>
</dbReference>
<keyword evidence="1" id="KW-0732">Signal</keyword>
<dbReference type="KEGG" id="spon:HME9304_01400"/>
<dbReference type="RefSeq" id="WP_112377875.1">
    <property type="nucleotide sequence ID" value="NZ_CP030104.1"/>
</dbReference>
<feature type="chain" id="PRO_5016398830" description="DUF6268 domain-containing protein" evidence="1">
    <location>
        <begin position="20"/>
        <end position="310"/>
    </location>
</feature>
<keyword evidence="4" id="KW-1185">Reference proteome</keyword>
<evidence type="ECO:0000313" key="3">
    <source>
        <dbReference type="EMBL" id="AWX44400.1"/>
    </source>
</evidence>
<evidence type="ECO:0000259" key="2">
    <source>
        <dbReference type="Pfam" id="PF19783"/>
    </source>
</evidence>
<gene>
    <name evidence="3" type="ORF">HME9304_01400</name>
</gene>
<dbReference type="InterPro" id="IPR046235">
    <property type="entry name" value="DUF6268"/>
</dbReference>
<reference evidence="3 4" key="1">
    <citation type="submission" date="2018-06" db="EMBL/GenBank/DDBJ databases">
        <title>Spongiibacterium sp. HME9304 Genome sequencing and assembly.</title>
        <authorList>
            <person name="Kang H."/>
            <person name="Kim H."/>
            <person name="Joh K."/>
        </authorList>
    </citation>
    <scope>NUCLEOTIDE SEQUENCE [LARGE SCALE GENOMIC DNA]</scope>
    <source>
        <strain evidence="3 4">HME9304</strain>
    </source>
</reference>
<evidence type="ECO:0000256" key="1">
    <source>
        <dbReference type="SAM" id="SignalP"/>
    </source>
</evidence>
<sequence>MKKYLVLLFMTLLSYGAFAQVTGEVNVLDRDVFYLHYTPETAISDDIDYQKWTTKVGLPPLRLGKLSLFNTLGLDRHQFEYNATTAALDTRNLETFYNANYSLFATYKLSDKWSLNTLLTPFAISNFKGDFSLDEVEFNGNLFLERTFYRRNGGYFQVGLGVGYMTLNGTTQLTPISQIKARLNEKWSFVLGLPNTYVKYDFHPSHSIKLLGDLNDFSARLNGSGSVLTGAEAENAVFTTISGGLEYNFWITKSFGLMAKGTYPVWGDYELRDGDNDTSFEFDTSFSQPFFSVGIKFNPIRSLQNSLKPL</sequence>